<evidence type="ECO:0000259" key="9">
    <source>
        <dbReference type="PROSITE" id="PS50076"/>
    </source>
</evidence>
<evidence type="ECO:0000313" key="11">
    <source>
        <dbReference type="Proteomes" id="UP001333710"/>
    </source>
</evidence>
<feature type="domain" description="J" evidence="9">
    <location>
        <begin position="279"/>
        <end position="343"/>
    </location>
</feature>
<evidence type="ECO:0000256" key="5">
    <source>
        <dbReference type="ARBA" id="ARBA00023136"/>
    </source>
</evidence>
<dbReference type="NCBIfam" id="NF006948">
    <property type="entry name" value="PRK09430.1"/>
    <property type="match status" value="1"/>
</dbReference>
<evidence type="ECO:0000256" key="4">
    <source>
        <dbReference type="ARBA" id="ARBA00022989"/>
    </source>
</evidence>
<keyword evidence="11" id="KW-1185">Reference proteome</keyword>
<reference evidence="10" key="1">
    <citation type="submission" date="2023-01" db="EMBL/GenBank/DDBJ databases">
        <title>Complete genome sequence of Planctobacterium marinum strain Dej080120_11.</title>
        <authorList>
            <person name="Ueki S."/>
            <person name="Maruyama F."/>
        </authorList>
    </citation>
    <scope>NUCLEOTIDE SEQUENCE</scope>
    <source>
        <strain evidence="10">Dej080120_11</strain>
    </source>
</reference>
<dbReference type="InterPro" id="IPR050817">
    <property type="entry name" value="DjlA_DnaK_co-chaperone"/>
</dbReference>
<dbReference type="PRINTS" id="PR00625">
    <property type="entry name" value="JDOMAIN"/>
</dbReference>
<gene>
    <name evidence="7 10" type="primary">djlA</name>
    <name evidence="10" type="ORF">MACH26_09410</name>
</gene>
<dbReference type="InterPro" id="IPR023749">
    <property type="entry name" value="DjlA"/>
</dbReference>
<feature type="topological domain" description="Cytoplasmic" evidence="7">
    <location>
        <begin position="31"/>
        <end position="344"/>
    </location>
</feature>
<keyword evidence="3 7" id="KW-0812">Transmembrane</keyword>
<dbReference type="EMBL" id="AP027272">
    <property type="protein sequence ID" value="BDX05420.1"/>
    <property type="molecule type" value="Genomic_DNA"/>
</dbReference>
<feature type="compositionally biased region" description="Basic and acidic residues" evidence="8">
    <location>
        <begin position="241"/>
        <end position="251"/>
    </location>
</feature>
<keyword evidence="6 7" id="KW-0143">Chaperone</keyword>
<evidence type="ECO:0000256" key="1">
    <source>
        <dbReference type="ARBA" id="ARBA00022475"/>
    </source>
</evidence>
<dbReference type="Pfam" id="PF00226">
    <property type="entry name" value="DnaJ"/>
    <property type="match status" value="1"/>
</dbReference>
<dbReference type="Gene3D" id="1.10.3680.10">
    <property type="entry name" value="TerB-like"/>
    <property type="match status" value="1"/>
</dbReference>
<dbReference type="InterPro" id="IPR029024">
    <property type="entry name" value="TerB-like"/>
</dbReference>
<evidence type="ECO:0000256" key="8">
    <source>
        <dbReference type="SAM" id="MobiDB-lite"/>
    </source>
</evidence>
<dbReference type="InterPro" id="IPR007791">
    <property type="entry name" value="DjlA_N"/>
</dbReference>
<proteinExistence type="inferred from homology"/>
<dbReference type="InterPro" id="IPR036869">
    <property type="entry name" value="J_dom_sf"/>
</dbReference>
<feature type="region of interest" description="Disordered" evidence="8">
    <location>
        <begin position="198"/>
        <end position="273"/>
    </location>
</feature>
<protein>
    <recommendedName>
        <fullName evidence="7">Co-chaperone protein DjlA</fullName>
    </recommendedName>
</protein>
<evidence type="ECO:0000256" key="6">
    <source>
        <dbReference type="ARBA" id="ARBA00023186"/>
    </source>
</evidence>
<name>A0AA48KTI2_9ALTE</name>
<comment type="function">
    <text evidence="7">Regulatory DnaK co-chaperone. Direct interaction between DnaK and DjlA is needed for the induction of the wcaABCDE operon, involved in the synthesis of a colanic acid polysaccharide capsule, possibly through activation of the RcsB/RcsC phosphotransfer signaling pathway. The colanic acid capsule may help the bacterium survive conditions outside the host.</text>
</comment>
<dbReference type="AlphaFoldDB" id="A0AA48KTI2"/>
<feature type="compositionally biased region" description="Low complexity" evidence="8">
    <location>
        <begin position="256"/>
        <end position="269"/>
    </location>
</feature>
<organism evidence="10 11">
    <name type="scientific">Planctobacterium marinum</name>
    <dbReference type="NCBI Taxonomy" id="1631968"/>
    <lineage>
        <taxon>Bacteria</taxon>
        <taxon>Pseudomonadati</taxon>
        <taxon>Pseudomonadota</taxon>
        <taxon>Gammaproteobacteria</taxon>
        <taxon>Alteromonadales</taxon>
        <taxon>Alteromonadaceae</taxon>
        <taxon>Planctobacterium</taxon>
    </lineage>
</organism>
<dbReference type="Gene3D" id="1.10.287.110">
    <property type="entry name" value="DnaJ domain"/>
    <property type="match status" value="1"/>
</dbReference>
<dbReference type="SUPFAM" id="SSF46565">
    <property type="entry name" value="Chaperone J-domain"/>
    <property type="match status" value="1"/>
</dbReference>
<dbReference type="PANTHER" id="PTHR24074">
    <property type="entry name" value="CO-CHAPERONE PROTEIN DJLA"/>
    <property type="match status" value="1"/>
</dbReference>
<sequence length="344" mass="39726">MNIWGKVLGTLFGAMFAKIPGAILGFIVGHLFDRGYSQDFNQMGGFGRFFVDKDAVKNQAVFFHALFSVLGHVAKADGRVTEAEIQVATQLMDDMNLTGDTRKEAQQAFREGKAADFPVKDILKEFYDSCYGRRDILQIYLEILIQAAYADGRLDPEEQKILLEVAQVLKFQKQELMYLISAFEAELRFRQASAQQAWQQEQARQQQEHRGPGWRPRSKAEQKRSREEREDTGQDDFDEEAYYKRQREQYSRKNYQQRGGYRGRQQSQSTYSYDDRVNDAYRILGVNANTDPKAIKKAYRKLMSEHHPDKLVSKGLPRQALDIAKQKAQDIQAAWELVKKEKGI</sequence>
<feature type="topological domain" description="Periplasmic" evidence="7">
    <location>
        <begin position="1"/>
        <end position="6"/>
    </location>
</feature>
<comment type="subunit">
    <text evidence="7">Homodimer.</text>
</comment>
<dbReference type="Pfam" id="PF05099">
    <property type="entry name" value="TerB"/>
    <property type="match status" value="1"/>
</dbReference>
<dbReference type="Proteomes" id="UP001333710">
    <property type="component" value="Chromosome"/>
</dbReference>
<dbReference type="KEGG" id="pmaw:MACH26_09410"/>
<feature type="compositionally biased region" description="Basic and acidic residues" evidence="8">
    <location>
        <begin position="218"/>
        <end position="232"/>
    </location>
</feature>
<evidence type="ECO:0000256" key="2">
    <source>
        <dbReference type="ARBA" id="ARBA00022519"/>
    </source>
</evidence>
<keyword evidence="1 7" id="KW-1003">Cell membrane</keyword>
<dbReference type="HAMAP" id="MF_01153">
    <property type="entry name" value="DjlA"/>
    <property type="match status" value="1"/>
</dbReference>
<evidence type="ECO:0000256" key="3">
    <source>
        <dbReference type="ARBA" id="ARBA00022692"/>
    </source>
</evidence>
<dbReference type="PROSITE" id="PS50076">
    <property type="entry name" value="DNAJ_2"/>
    <property type="match status" value="1"/>
</dbReference>
<comment type="domain">
    <text evidence="7">The transmembrane domain is a dimerization domain.</text>
</comment>
<dbReference type="CDD" id="cd07316">
    <property type="entry name" value="terB_like_DjlA"/>
    <property type="match status" value="1"/>
</dbReference>
<keyword evidence="2 7" id="KW-0997">Cell inner membrane</keyword>
<accession>A0AA48KTI2</accession>
<comment type="subcellular location">
    <subcellularLocation>
        <location evidence="7">Cell inner membrane</location>
        <topology evidence="7">Single-pass type III membrane protein</topology>
    </subcellularLocation>
</comment>
<dbReference type="CDD" id="cd06257">
    <property type="entry name" value="DnaJ"/>
    <property type="match status" value="1"/>
</dbReference>
<dbReference type="GO" id="GO:0051087">
    <property type="term" value="F:protein-folding chaperone binding"/>
    <property type="evidence" value="ECO:0007669"/>
    <property type="project" value="InterPro"/>
</dbReference>
<dbReference type="GO" id="GO:0005886">
    <property type="term" value="C:plasma membrane"/>
    <property type="evidence" value="ECO:0007669"/>
    <property type="project" value="UniProtKB-SubCell"/>
</dbReference>
<dbReference type="InterPro" id="IPR001623">
    <property type="entry name" value="DnaJ_domain"/>
</dbReference>
<dbReference type="SMART" id="SM00271">
    <property type="entry name" value="DnaJ"/>
    <property type="match status" value="1"/>
</dbReference>
<evidence type="ECO:0000256" key="7">
    <source>
        <dbReference type="HAMAP-Rule" id="MF_01153"/>
    </source>
</evidence>
<evidence type="ECO:0000313" key="10">
    <source>
        <dbReference type="EMBL" id="BDX05420.1"/>
    </source>
</evidence>
<keyword evidence="5 7" id="KW-0472">Membrane</keyword>
<dbReference type="SUPFAM" id="SSF158682">
    <property type="entry name" value="TerB-like"/>
    <property type="match status" value="1"/>
</dbReference>
<dbReference type="RefSeq" id="WP_338291394.1">
    <property type="nucleotide sequence ID" value="NZ_AP027272.1"/>
</dbReference>
<keyword evidence="4 7" id="KW-1133">Transmembrane helix</keyword>